<feature type="region of interest" description="Disordered" evidence="1">
    <location>
        <begin position="247"/>
        <end position="273"/>
    </location>
</feature>
<dbReference type="Proteomes" id="UP000195521">
    <property type="component" value="Unassembled WGS sequence"/>
</dbReference>
<evidence type="ECO:0000313" key="3">
    <source>
        <dbReference type="EMBL" id="GAW83952.1"/>
    </source>
</evidence>
<dbReference type="RefSeq" id="XP_028546541.1">
    <property type="nucleotide sequence ID" value="XM_028690740.1"/>
</dbReference>
<name>A0A1Y1JT45_PLAGO</name>
<comment type="caution">
    <text evidence="3">The sequence shown here is derived from an EMBL/GenBank/DDBJ whole genome shotgun (WGS) entry which is preliminary data.</text>
</comment>
<dbReference type="GeneID" id="39744760"/>
<evidence type="ECO:0000256" key="1">
    <source>
        <dbReference type="SAM" id="MobiDB-lite"/>
    </source>
</evidence>
<feature type="transmembrane region" description="Helical" evidence="2">
    <location>
        <begin position="319"/>
        <end position="340"/>
    </location>
</feature>
<keyword evidence="2" id="KW-0472">Membrane</keyword>
<dbReference type="InterPro" id="IPR008780">
    <property type="entry name" value="Plasmodium_Vir"/>
</dbReference>
<organism evidence="3 4">
    <name type="scientific">Plasmodium gonderi</name>
    <dbReference type="NCBI Taxonomy" id="77519"/>
    <lineage>
        <taxon>Eukaryota</taxon>
        <taxon>Sar</taxon>
        <taxon>Alveolata</taxon>
        <taxon>Apicomplexa</taxon>
        <taxon>Aconoidasida</taxon>
        <taxon>Haemosporida</taxon>
        <taxon>Plasmodiidae</taxon>
        <taxon>Plasmodium</taxon>
        <taxon>Plasmodium (Plasmodium)</taxon>
    </lineage>
</organism>
<dbReference type="OMA" id="NENKHEC"/>
<gene>
    <name evidence="3" type="ORF">PGO_000270</name>
</gene>
<protein>
    <submittedName>
        <fullName evidence="3">Variable surface protein</fullName>
    </submittedName>
</protein>
<evidence type="ECO:0000256" key="2">
    <source>
        <dbReference type="SAM" id="Phobius"/>
    </source>
</evidence>
<keyword evidence="4" id="KW-1185">Reference proteome</keyword>
<dbReference type="EMBL" id="BDQF01000039">
    <property type="protein sequence ID" value="GAW83952.1"/>
    <property type="molecule type" value="Genomic_DNA"/>
</dbReference>
<keyword evidence="2" id="KW-1133">Transmembrane helix</keyword>
<accession>A0A1Y1JT45</accession>
<sequence>MGRKNIQNIIKAYLENDKLGLPSAKFYKNLDRHLLNYYNDNRKLKQNELKVYHDKCELYKTKYRSDLYINLCSVVLWYLSTENTIIIEPKSYYNNCELLNYWTYSRLSWIYNRKSAPITTMFANLQMLWNSLVEDSVHSSSYNKCSPKFEIIYQRNSIKRKELYDYCIDYKTLLSSAEYYKDMRDIIYQYFTRKVKLYEEFKTYCSNENKHECPEFFDECKDSDPSVAITKIKYYIEQKKIIPGNSAVRSQDTFPDNTSTESEPSSKDQSGAIDVKTPDGHSISLFELSPVNDSLLTVYEAEQLADLFINPDRSSIISILGKMFLGLILFTILSSILYKFTPIGIRLRKIFGQKKNISDVYKSKNRLFDYSSESCNPNYMNGKEHFVGYHPE</sequence>
<feature type="compositionally biased region" description="Polar residues" evidence="1">
    <location>
        <begin position="247"/>
        <end position="269"/>
    </location>
</feature>
<evidence type="ECO:0000313" key="4">
    <source>
        <dbReference type="Proteomes" id="UP000195521"/>
    </source>
</evidence>
<dbReference type="Pfam" id="PF05795">
    <property type="entry name" value="Plasmodium_Vir"/>
    <property type="match status" value="1"/>
</dbReference>
<dbReference type="AlphaFoldDB" id="A0A1Y1JT45"/>
<reference evidence="4" key="1">
    <citation type="submission" date="2017-04" db="EMBL/GenBank/DDBJ databases">
        <title>Plasmodium gonderi genome.</title>
        <authorList>
            <person name="Arisue N."/>
            <person name="Honma H."/>
            <person name="Kawai S."/>
            <person name="Tougan T."/>
            <person name="Tanabe K."/>
            <person name="Horii T."/>
        </authorList>
    </citation>
    <scope>NUCLEOTIDE SEQUENCE [LARGE SCALE GENOMIC DNA]</scope>
    <source>
        <strain evidence="4">ATCC 30045</strain>
    </source>
</reference>
<keyword evidence="2" id="KW-0812">Transmembrane</keyword>
<proteinExistence type="predicted"/>